<evidence type="ECO:0000313" key="14">
    <source>
        <dbReference type="Proteomes" id="UP001432322"/>
    </source>
</evidence>
<dbReference type="InterPro" id="IPR019306">
    <property type="entry name" value="TMEM231"/>
</dbReference>
<keyword evidence="9" id="KW-0325">Glycoprotein</keyword>
<keyword evidence="10" id="KW-0966">Cell projection</keyword>
<evidence type="ECO:0000256" key="1">
    <source>
        <dbReference type="ARBA" id="ARBA00004272"/>
    </source>
</evidence>
<dbReference type="Pfam" id="PF10149">
    <property type="entry name" value="TM231"/>
    <property type="match status" value="1"/>
</dbReference>
<feature type="transmembrane region" description="Helical" evidence="12">
    <location>
        <begin position="205"/>
        <end position="227"/>
    </location>
</feature>
<dbReference type="GO" id="GO:0035869">
    <property type="term" value="C:ciliary transition zone"/>
    <property type="evidence" value="ECO:0007669"/>
    <property type="project" value="TreeGrafter"/>
</dbReference>
<evidence type="ECO:0000256" key="10">
    <source>
        <dbReference type="ARBA" id="ARBA00023273"/>
    </source>
</evidence>
<comment type="similarity">
    <text evidence="2">Belongs to the TMEM231 family.</text>
</comment>
<keyword evidence="5 12" id="KW-0812">Transmembrane</keyword>
<dbReference type="PANTHER" id="PTHR14605">
    <property type="entry name" value="CHST5 PROTEIN"/>
    <property type="match status" value="1"/>
</dbReference>
<dbReference type="GO" id="GO:0032880">
    <property type="term" value="P:regulation of protein localization"/>
    <property type="evidence" value="ECO:0007669"/>
    <property type="project" value="TreeGrafter"/>
</dbReference>
<dbReference type="GO" id="GO:0060170">
    <property type="term" value="C:ciliary membrane"/>
    <property type="evidence" value="ECO:0007669"/>
    <property type="project" value="UniProtKB-SubCell"/>
</dbReference>
<dbReference type="PANTHER" id="PTHR14605:SF1">
    <property type="entry name" value="TRANSMEMBRANE PROTEIN 231"/>
    <property type="match status" value="1"/>
</dbReference>
<dbReference type="GO" id="GO:0060271">
    <property type="term" value="P:cilium assembly"/>
    <property type="evidence" value="ECO:0007669"/>
    <property type="project" value="TreeGrafter"/>
</dbReference>
<gene>
    <name evidence="13" type="ORF">PFISCL1PPCAC_17270</name>
</gene>
<proteinExistence type="inferred from homology"/>
<comment type="caution">
    <text evidence="13">The sequence shown here is derived from an EMBL/GenBank/DDBJ whole genome shotgun (WGS) entry which is preliminary data.</text>
</comment>
<sequence length="240" mass="27684">MEQPHLQFNSRYLLILESDRGVRYATTLYNLESIPAYLPSSISSQNAYTNHDGRPDEVRLLIAVPTNLTYPSTMNLFLFFDMHLDYHDVIDTEVVLHHRFPLSSPHSLLISSALSIHQIAPLTPSQVFPTVLVNETDPTRMRTFPRDLMQIIANRPIGLQFDRPIITPLSSAIIPDQFTMKLTLTVPASRIAYQTRFFELIKWTWIQYLAVAIIIYWACEAIAAYLFENRIINSVIYRID</sequence>
<dbReference type="Proteomes" id="UP001432322">
    <property type="component" value="Unassembled WGS sequence"/>
</dbReference>
<evidence type="ECO:0000256" key="12">
    <source>
        <dbReference type="SAM" id="Phobius"/>
    </source>
</evidence>
<keyword evidence="6 12" id="KW-1133">Transmembrane helix</keyword>
<reference evidence="13" key="1">
    <citation type="submission" date="2023-10" db="EMBL/GenBank/DDBJ databases">
        <title>Genome assembly of Pristionchus species.</title>
        <authorList>
            <person name="Yoshida K."/>
            <person name="Sommer R.J."/>
        </authorList>
    </citation>
    <scope>NUCLEOTIDE SEQUENCE</scope>
    <source>
        <strain evidence="13">RS5133</strain>
    </source>
</reference>
<accession>A0AAV5W5G5</accession>
<dbReference type="EMBL" id="BTSY01000004">
    <property type="protein sequence ID" value="GMT25973.1"/>
    <property type="molecule type" value="Genomic_DNA"/>
</dbReference>
<name>A0AAV5W5G5_9BILA</name>
<evidence type="ECO:0000256" key="8">
    <source>
        <dbReference type="ARBA" id="ARBA00023136"/>
    </source>
</evidence>
<organism evidence="13 14">
    <name type="scientific">Pristionchus fissidentatus</name>
    <dbReference type="NCBI Taxonomy" id="1538716"/>
    <lineage>
        <taxon>Eukaryota</taxon>
        <taxon>Metazoa</taxon>
        <taxon>Ecdysozoa</taxon>
        <taxon>Nematoda</taxon>
        <taxon>Chromadorea</taxon>
        <taxon>Rhabditida</taxon>
        <taxon>Rhabditina</taxon>
        <taxon>Diplogasteromorpha</taxon>
        <taxon>Diplogasteroidea</taxon>
        <taxon>Neodiplogasteridae</taxon>
        <taxon>Pristionchus</taxon>
    </lineage>
</organism>
<keyword evidence="4" id="KW-1003">Cell membrane</keyword>
<keyword evidence="8 12" id="KW-0472">Membrane</keyword>
<keyword evidence="7" id="KW-0969">Cilium</keyword>
<comment type="subcellular location">
    <subcellularLocation>
        <location evidence="1">Cell projection</location>
        <location evidence="1">Cilium membrane</location>
        <topology evidence="1">Multi-pass membrane protein</topology>
    </subcellularLocation>
</comment>
<evidence type="ECO:0000256" key="2">
    <source>
        <dbReference type="ARBA" id="ARBA00009082"/>
    </source>
</evidence>
<evidence type="ECO:0000256" key="9">
    <source>
        <dbReference type="ARBA" id="ARBA00023180"/>
    </source>
</evidence>
<evidence type="ECO:0000313" key="13">
    <source>
        <dbReference type="EMBL" id="GMT25973.1"/>
    </source>
</evidence>
<evidence type="ECO:0000256" key="4">
    <source>
        <dbReference type="ARBA" id="ARBA00022475"/>
    </source>
</evidence>
<protein>
    <recommendedName>
        <fullName evidence="3">Transmembrane protein 231</fullName>
    </recommendedName>
</protein>
<comment type="function">
    <text evidence="11">Transmembrane component of the tectonic-like complex, a complex localized at the transition zone of primary cilia and acting as a barrier that prevents diffusion of transmembrane proteins between the cilia and plasma membranes. Required for ciliogenesis and sonic hedgehog/SHH signaling.</text>
</comment>
<evidence type="ECO:0000256" key="3">
    <source>
        <dbReference type="ARBA" id="ARBA00015087"/>
    </source>
</evidence>
<keyword evidence="14" id="KW-1185">Reference proteome</keyword>
<evidence type="ECO:0000256" key="7">
    <source>
        <dbReference type="ARBA" id="ARBA00023069"/>
    </source>
</evidence>
<evidence type="ECO:0000256" key="6">
    <source>
        <dbReference type="ARBA" id="ARBA00022989"/>
    </source>
</evidence>
<dbReference type="AlphaFoldDB" id="A0AAV5W5G5"/>
<evidence type="ECO:0000256" key="11">
    <source>
        <dbReference type="ARBA" id="ARBA00024803"/>
    </source>
</evidence>
<evidence type="ECO:0000256" key="5">
    <source>
        <dbReference type="ARBA" id="ARBA00022692"/>
    </source>
</evidence>